<evidence type="ECO:0000313" key="1">
    <source>
        <dbReference type="EMBL" id="MBB3062328.1"/>
    </source>
</evidence>
<dbReference type="RefSeq" id="WP_183461545.1">
    <property type="nucleotide sequence ID" value="NZ_JACHWZ010000015.1"/>
</dbReference>
<evidence type="ECO:0000313" key="2">
    <source>
        <dbReference type="Proteomes" id="UP000535937"/>
    </source>
</evidence>
<organism evidence="1 2">
    <name type="scientific">Microbulbifer rhizosphaerae</name>
    <dbReference type="NCBI Taxonomy" id="1562603"/>
    <lineage>
        <taxon>Bacteria</taxon>
        <taxon>Pseudomonadati</taxon>
        <taxon>Pseudomonadota</taxon>
        <taxon>Gammaproteobacteria</taxon>
        <taxon>Cellvibrionales</taxon>
        <taxon>Microbulbiferaceae</taxon>
        <taxon>Microbulbifer</taxon>
    </lineage>
</organism>
<proteinExistence type="predicted"/>
<dbReference type="PANTHER" id="PTHR30348">
    <property type="entry name" value="UNCHARACTERIZED PROTEIN YECE"/>
    <property type="match status" value="1"/>
</dbReference>
<dbReference type="EMBL" id="JACHWZ010000015">
    <property type="protein sequence ID" value="MBB3062328.1"/>
    <property type="molecule type" value="Genomic_DNA"/>
</dbReference>
<dbReference type="InterPro" id="IPR036520">
    <property type="entry name" value="UPF0759_sf"/>
</dbReference>
<dbReference type="SUPFAM" id="SSF117396">
    <property type="entry name" value="TM1631-like"/>
    <property type="match status" value="1"/>
</dbReference>
<sequence length="237" mass="28088">MQFHIGTSGWVYPHWRERFYPEDLAEPDWLAFYAERLKSVEINRSFYRLPSSENFATWRDATPDDFRFAVKASRYITHMKKLKDPKETLPPLLDAIEGLGDKLGPLLFQLPPRWHANPDRLKEFLETLPEDRQAVFELRDRTWHCDEVLEVLSDFNAAFCVYDLGGFTSPKEITADFIYLRLHGPVDTYRGYYDKEVLEDWAKWLRDQKVDTAYVYFNNDESAYSVRNALELKELLE</sequence>
<dbReference type="Gene3D" id="3.20.20.410">
    <property type="entry name" value="Protein of unknown function UPF0759"/>
    <property type="match status" value="1"/>
</dbReference>
<keyword evidence="2" id="KW-1185">Reference proteome</keyword>
<dbReference type="Proteomes" id="UP000535937">
    <property type="component" value="Unassembled WGS sequence"/>
</dbReference>
<dbReference type="InterPro" id="IPR002763">
    <property type="entry name" value="DUF72"/>
</dbReference>
<comment type="caution">
    <text evidence="1">The sequence shown here is derived from an EMBL/GenBank/DDBJ whole genome shotgun (WGS) entry which is preliminary data.</text>
</comment>
<gene>
    <name evidence="1" type="ORF">FHS09_003173</name>
</gene>
<name>A0A7W4WDP4_9GAMM</name>
<dbReference type="AlphaFoldDB" id="A0A7W4WDP4"/>
<dbReference type="Pfam" id="PF01904">
    <property type="entry name" value="DUF72"/>
    <property type="match status" value="1"/>
</dbReference>
<protein>
    <submittedName>
        <fullName evidence="1">Uncharacterized protein YecE (DUF72 family)</fullName>
    </submittedName>
</protein>
<accession>A0A7W4WDP4</accession>
<dbReference type="PANTHER" id="PTHR30348:SF4">
    <property type="entry name" value="DUF72 DOMAIN-CONTAINING PROTEIN"/>
    <property type="match status" value="1"/>
</dbReference>
<reference evidence="1 2" key="1">
    <citation type="submission" date="2020-08" db="EMBL/GenBank/DDBJ databases">
        <title>Genomic Encyclopedia of Type Strains, Phase III (KMG-III): the genomes of soil and plant-associated and newly described type strains.</title>
        <authorList>
            <person name="Whitman W."/>
        </authorList>
    </citation>
    <scope>NUCLEOTIDE SEQUENCE [LARGE SCALE GENOMIC DNA]</scope>
    <source>
        <strain evidence="1 2">CECT 8799</strain>
    </source>
</reference>